<dbReference type="RefSeq" id="WP_093255385.1">
    <property type="nucleotide sequence ID" value="NZ_FNQM01000015.1"/>
</dbReference>
<keyword evidence="2" id="KW-1185">Reference proteome</keyword>
<name>A0A1H4EP17_9RHOB</name>
<evidence type="ECO:0000313" key="1">
    <source>
        <dbReference type="EMBL" id="SEA86647.1"/>
    </source>
</evidence>
<protein>
    <submittedName>
        <fullName evidence="1">Uncharacterized protein</fullName>
    </submittedName>
</protein>
<evidence type="ECO:0000313" key="2">
    <source>
        <dbReference type="Proteomes" id="UP000198703"/>
    </source>
</evidence>
<dbReference type="Proteomes" id="UP000198703">
    <property type="component" value="Unassembled WGS sequence"/>
</dbReference>
<proteinExistence type="predicted"/>
<dbReference type="AlphaFoldDB" id="A0A1H4EP17"/>
<gene>
    <name evidence="1" type="ORF">SAMN05444370_11512</name>
</gene>
<organism evidence="1 2">
    <name type="scientific">Rubrimonas cliftonensis</name>
    <dbReference type="NCBI Taxonomy" id="89524"/>
    <lineage>
        <taxon>Bacteria</taxon>
        <taxon>Pseudomonadati</taxon>
        <taxon>Pseudomonadota</taxon>
        <taxon>Alphaproteobacteria</taxon>
        <taxon>Rhodobacterales</taxon>
        <taxon>Paracoccaceae</taxon>
        <taxon>Rubrimonas</taxon>
    </lineage>
</organism>
<accession>A0A1H4EP17</accession>
<reference evidence="1 2" key="1">
    <citation type="submission" date="2016-10" db="EMBL/GenBank/DDBJ databases">
        <authorList>
            <person name="de Groot N.N."/>
        </authorList>
    </citation>
    <scope>NUCLEOTIDE SEQUENCE [LARGE SCALE GENOMIC DNA]</scope>
    <source>
        <strain evidence="1 2">DSM 15345</strain>
    </source>
</reference>
<sequence length="82" mass="9533">MERKRYIPDIVAPRYQLRVRDLAPGHYLHVRCDGCRRIALIEAAELARKAPEYSRIIELAKSIHCVRCPAGTPANWSIYREE</sequence>
<dbReference type="EMBL" id="FNQM01000015">
    <property type="protein sequence ID" value="SEA86647.1"/>
    <property type="molecule type" value="Genomic_DNA"/>
</dbReference>
<dbReference type="STRING" id="89524.SAMN05444370_11512"/>